<feature type="transmembrane region" description="Helical" evidence="6">
    <location>
        <begin position="128"/>
        <end position="148"/>
    </location>
</feature>
<feature type="transmembrane region" description="Helical" evidence="6">
    <location>
        <begin position="539"/>
        <end position="558"/>
    </location>
</feature>
<dbReference type="PANTHER" id="PTHR23511:SF38">
    <property type="entry name" value="SYNAPTIC VESICLE 2-RELATED PROTEIN-LIKE PROTEIN"/>
    <property type="match status" value="1"/>
</dbReference>
<gene>
    <name evidence="9" type="primary">LOC107227016</name>
</gene>
<dbReference type="PANTHER" id="PTHR23511">
    <property type="entry name" value="SYNAPTIC VESICLE GLYCOPROTEIN 2"/>
    <property type="match status" value="1"/>
</dbReference>
<name>A0ABM3G0V4_NEOLC</name>
<dbReference type="RefSeq" id="XP_046593901.1">
    <property type="nucleotide sequence ID" value="XM_046737945.1"/>
</dbReference>
<keyword evidence="8" id="KW-1185">Reference proteome</keyword>
<reference evidence="9" key="1">
    <citation type="submission" date="2025-08" db="UniProtKB">
        <authorList>
            <consortium name="RefSeq"/>
        </authorList>
    </citation>
    <scope>IDENTIFICATION</scope>
    <source>
        <tissue evidence="9">Thorax and Abdomen</tissue>
    </source>
</reference>
<evidence type="ECO:0000313" key="9">
    <source>
        <dbReference type="RefSeq" id="XP_046593901.1"/>
    </source>
</evidence>
<feature type="transmembrane region" description="Helical" evidence="6">
    <location>
        <begin position="226"/>
        <end position="245"/>
    </location>
</feature>
<feature type="transmembrane region" description="Helical" evidence="6">
    <location>
        <begin position="188"/>
        <end position="214"/>
    </location>
</feature>
<feature type="transmembrane region" description="Helical" evidence="6">
    <location>
        <begin position="100"/>
        <end position="121"/>
    </location>
</feature>
<protein>
    <submittedName>
        <fullName evidence="9">Synaptic vesicle glycoprotein 2C isoform X1</fullName>
    </submittedName>
</protein>
<dbReference type="SUPFAM" id="SSF103473">
    <property type="entry name" value="MFS general substrate transporter"/>
    <property type="match status" value="1"/>
</dbReference>
<feature type="transmembrane region" description="Helical" evidence="6">
    <location>
        <begin position="477"/>
        <end position="498"/>
    </location>
</feature>
<evidence type="ECO:0000313" key="8">
    <source>
        <dbReference type="Proteomes" id="UP000829291"/>
    </source>
</evidence>
<dbReference type="GeneID" id="107227016"/>
<dbReference type="Proteomes" id="UP000829291">
    <property type="component" value="Chromosome 1"/>
</dbReference>
<keyword evidence="3 6" id="KW-0812">Transmembrane</keyword>
<sequence length="578" mass="62863">MDDPRVNGKRWSPSKIAIGNFTAGLEPQPQLYTIEKSERPKDESVEFDRAIILCGYGKYHYELVLLCGLIFMSAGFQNGLNAYILPSAACDLQLSSEEKGLLNVAFLAGGTSSAMLWGIIADVFGRKNILLGTLIADGTITIISSLSQSFQTLFVFRFLNGFVIGAPGCLVFSYLGEFHAEKQRAKSICYVGFFFTLAWLVLPGLAWAIIPMTFELRINGLQFNSWRLFVALVGIPTVISGILLIRFPESPKFLVSQGKSKEALKILRGIFVANTSHSIHDYPVKTLLANDTAIVNEEASIEKSKFGITQLLQSIWKQICYLFTPPLLKYAVLFSIMLFANMFGYYGLGLWLPELFNRFETYYKLHPNTTVTVCELATFSVPANPLAEAITQTQNVILVGNSTASNDILKGIPCSGTIDEQVFVNTLTVNAVSLLGNVASGYLADRLGRRTMPVGTMVFAGVFGCSIYFLRSASQNLIVACLFSTFIATGNTVLNSVIVDIFPTHVSAMAICLATLSGRIGAIASNLLFGLLLDINCGVPIFLVGGVVIFGGLLGFLIPKKGVITNKYCDNNMAVASA</sequence>
<keyword evidence="2" id="KW-0813">Transport</keyword>
<evidence type="ECO:0000256" key="3">
    <source>
        <dbReference type="ARBA" id="ARBA00022692"/>
    </source>
</evidence>
<evidence type="ECO:0000256" key="2">
    <source>
        <dbReference type="ARBA" id="ARBA00022448"/>
    </source>
</evidence>
<feature type="transmembrane region" description="Helical" evidence="6">
    <location>
        <begin position="59"/>
        <end position="80"/>
    </location>
</feature>
<feature type="transmembrane region" description="Helical" evidence="6">
    <location>
        <begin position="327"/>
        <end position="348"/>
    </location>
</feature>
<dbReference type="InterPro" id="IPR036259">
    <property type="entry name" value="MFS_trans_sf"/>
</dbReference>
<feature type="transmembrane region" description="Helical" evidence="6">
    <location>
        <begin position="154"/>
        <end position="176"/>
    </location>
</feature>
<accession>A0ABM3G0V4</accession>
<evidence type="ECO:0000256" key="4">
    <source>
        <dbReference type="ARBA" id="ARBA00022989"/>
    </source>
</evidence>
<keyword evidence="4 6" id="KW-1133">Transmembrane helix</keyword>
<feature type="domain" description="Major facilitator superfamily (MFS) profile" evidence="7">
    <location>
        <begin position="63"/>
        <end position="563"/>
    </location>
</feature>
<feature type="transmembrane region" description="Helical" evidence="6">
    <location>
        <begin position="451"/>
        <end position="471"/>
    </location>
</feature>
<evidence type="ECO:0000256" key="6">
    <source>
        <dbReference type="SAM" id="Phobius"/>
    </source>
</evidence>
<dbReference type="InterPro" id="IPR005829">
    <property type="entry name" value="Sugar_transporter_CS"/>
</dbReference>
<evidence type="ECO:0000256" key="5">
    <source>
        <dbReference type="ARBA" id="ARBA00023136"/>
    </source>
</evidence>
<dbReference type="InterPro" id="IPR020846">
    <property type="entry name" value="MFS_dom"/>
</dbReference>
<evidence type="ECO:0000259" key="7">
    <source>
        <dbReference type="PROSITE" id="PS50850"/>
    </source>
</evidence>
<dbReference type="PROSITE" id="PS50850">
    <property type="entry name" value="MFS"/>
    <property type="match status" value="1"/>
</dbReference>
<organism evidence="8 9">
    <name type="scientific">Neodiprion lecontei</name>
    <name type="common">Redheaded pine sawfly</name>
    <dbReference type="NCBI Taxonomy" id="441921"/>
    <lineage>
        <taxon>Eukaryota</taxon>
        <taxon>Metazoa</taxon>
        <taxon>Ecdysozoa</taxon>
        <taxon>Arthropoda</taxon>
        <taxon>Hexapoda</taxon>
        <taxon>Insecta</taxon>
        <taxon>Pterygota</taxon>
        <taxon>Neoptera</taxon>
        <taxon>Endopterygota</taxon>
        <taxon>Hymenoptera</taxon>
        <taxon>Tenthredinoidea</taxon>
        <taxon>Diprionidae</taxon>
        <taxon>Diprioninae</taxon>
        <taxon>Neodiprion</taxon>
    </lineage>
</organism>
<dbReference type="InterPro" id="IPR011701">
    <property type="entry name" value="MFS"/>
</dbReference>
<dbReference type="Pfam" id="PF07690">
    <property type="entry name" value="MFS_1"/>
    <property type="match status" value="2"/>
</dbReference>
<proteinExistence type="predicted"/>
<comment type="subcellular location">
    <subcellularLocation>
        <location evidence="1">Membrane</location>
        <topology evidence="1">Multi-pass membrane protein</topology>
    </subcellularLocation>
</comment>
<keyword evidence="5 6" id="KW-0472">Membrane</keyword>
<dbReference type="Gene3D" id="1.20.1250.20">
    <property type="entry name" value="MFS general substrate transporter like domains"/>
    <property type="match status" value="1"/>
</dbReference>
<evidence type="ECO:0000256" key="1">
    <source>
        <dbReference type="ARBA" id="ARBA00004141"/>
    </source>
</evidence>
<dbReference type="PROSITE" id="PS00216">
    <property type="entry name" value="SUGAR_TRANSPORT_1"/>
    <property type="match status" value="1"/>
</dbReference>